<dbReference type="EMBL" id="CYKH01000079">
    <property type="protein sequence ID" value="CUE69847.1"/>
    <property type="molecule type" value="Genomic_DNA"/>
</dbReference>
<feature type="region of interest" description="Disordered" evidence="1">
    <location>
        <begin position="1"/>
        <end position="38"/>
    </location>
</feature>
<evidence type="ECO:0000313" key="5">
    <source>
        <dbReference type="Proteomes" id="UP000051952"/>
    </source>
</evidence>
<gene>
    <name evidence="4" type="ORF">BSAL_52195c</name>
</gene>
<organism evidence="4 5">
    <name type="scientific">Bodo saltans</name>
    <name type="common">Flagellated protozoan</name>
    <dbReference type="NCBI Taxonomy" id="75058"/>
    <lineage>
        <taxon>Eukaryota</taxon>
        <taxon>Discoba</taxon>
        <taxon>Euglenozoa</taxon>
        <taxon>Kinetoplastea</taxon>
        <taxon>Metakinetoplastina</taxon>
        <taxon>Eubodonida</taxon>
        <taxon>Bodonidae</taxon>
        <taxon>Bodo</taxon>
    </lineage>
</organism>
<accession>A0A0S4IKY9</accession>
<proteinExistence type="predicted"/>
<dbReference type="InterPro" id="IPR038717">
    <property type="entry name" value="Tc1-like_DDE_dom"/>
</dbReference>
<dbReference type="InterPro" id="IPR036397">
    <property type="entry name" value="RNaseH_sf"/>
</dbReference>
<dbReference type="GO" id="GO:0015074">
    <property type="term" value="P:DNA integration"/>
    <property type="evidence" value="ECO:0007669"/>
    <property type="project" value="InterPro"/>
</dbReference>
<dbReference type="Gene3D" id="3.30.420.10">
    <property type="entry name" value="Ribonuclease H-like superfamily/Ribonuclease H"/>
    <property type="match status" value="1"/>
</dbReference>
<dbReference type="AlphaFoldDB" id="A0A0S4IKY9"/>
<dbReference type="InterPro" id="IPR002492">
    <property type="entry name" value="Transposase_Tc1-like"/>
</dbReference>
<dbReference type="Proteomes" id="UP000051952">
    <property type="component" value="Unassembled WGS sequence"/>
</dbReference>
<reference evidence="5" key="1">
    <citation type="submission" date="2015-09" db="EMBL/GenBank/DDBJ databases">
        <authorList>
            <consortium name="Pathogen Informatics"/>
        </authorList>
    </citation>
    <scope>NUCLEOTIDE SEQUENCE [LARGE SCALE GENOMIC DNA]</scope>
    <source>
        <strain evidence="5">Lake Konstanz</strain>
    </source>
</reference>
<dbReference type="GO" id="GO:0006313">
    <property type="term" value="P:DNA transposition"/>
    <property type="evidence" value="ECO:0007669"/>
    <property type="project" value="InterPro"/>
</dbReference>
<dbReference type="GO" id="GO:0003677">
    <property type="term" value="F:DNA binding"/>
    <property type="evidence" value="ECO:0007669"/>
    <property type="project" value="InterPro"/>
</dbReference>
<evidence type="ECO:0000259" key="3">
    <source>
        <dbReference type="Pfam" id="PF13358"/>
    </source>
</evidence>
<evidence type="ECO:0000259" key="2">
    <source>
        <dbReference type="Pfam" id="PF01498"/>
    </source>
</evidence>
<evidence type="ECO:0008006" key="6">
    <source>
        <dbReference type="Google" id="ProtNLM"/>
    </source>
</evidence>
<sequence length="363" mass="41721">MSEREPPGRTESPDPSPPRRPPGRPKRKVTRPKRIALRDEERQGAIVALRAIGKSANDIAAMVGVSERTVRRGGFKVRQEHPKKEVVSPPVRERRKRVMRALKKRPRSNSQDIANVIGEATGETPTKRTVARDLRALGVRHLTCDRVQKLTPEQKKKRLEFSKKMLALYPEHDAFWSGIVFSDESMRGRSDMDSTCWVAPGEERLKREIARWDCKIHVWGYIGTDGVRCIRRIDGETVTGPGYLTRLKETIGKRQWKNRTWQQDNAPAHTAKIVKEFLGRNFPTWIADWPPCSPDLSPIENLWGRLWVDALKNRPTTSATLWDAVQKTFLAYDKSYFDTLVLSFRRRLVMCVEKEGDTIGSRY</sequence>
<feature type="domain" description="Tc1-like transposase DDE" evidence="3">
    <location>
        <begin position="179"/>
        <end position="315"/>
    </location>
</feature>
<dbReference type="Pfam" id="PF01498">
    <property type="entry name" value="HTH_Tnp_Tc3_2"/>
    <property type="match status" value="1"/>
</dbReference>
<dbReference type="Pfam" id="PF13358">
    <property type="entry name" value="DDE_3"/>
    <property type="match status" value="1"/>
</dbReference>
<name>A0A0S4IKY9_BODSA</name>
<evidence type="ECO:0000256" key="1">
    <source>
        <dbReference type="SAM" id="MobiDB-lite"/>
    </source>
</evidence>
<dbReference type="PANTHER" id="PTHR47326">
    <property type="entry name" value="TRANSPOSABLE ELEMENT TC3 TRANSPOSASE-LIKE PROTEIN"/>
    <property type="match status" value="1"/>
</dbReference>
<feature type="compositionally biased region" description="Basic residues" evidence="1">
    <location>
        <begin position="21"/>
        <end position="35"/>
    </location>
</feature>
<keyword evidence="5" id="KW-1185">Reference proteome</keyword>
<dbReference type="PANTHER" id="PTHR47326:SF1">
    <property type="entry name" value="HTH PSQ-TYPE DOMAIN-CONTAINING PROTEIN"/>
    <property type="match status" value="1"/>
</dbReference>
<feature type="domain" description="Transposase Tc1-like" evidence="2">
    <location>
        <begin position="96"/>
        <end position="165"/>
    </location>
</feature>
<dbReference type="OMA" id="LARCAYT"/>
<evidence type="ECO:0000313" key="4">
    <source>
        <dbReference type="EMBL" id="CUE69847.1"/>
    </source>
</evidence>
<dbReference type="VEuPathDB" id="TriTrypDB:BSAL_52195c"/>
<feature type="compositionally biased region" description="Basic and acidic residues" evidence="1">
    <location>
        <begin position="1"/>
        <end position="12"/>
    </location>
</feature>
<dbReference type="OrthoDB" id="25402at2759"/>
<protein>
    <recommendedName>
        <fullName evidence="6">Tc1-like transposase DDE domain-containing protein</fullName>
    </recommendedName>
</protein>